<keyword evidence="9" id="KW-0413">Isomerase</keyword>
<protein>
    <recommendedName>
        <fullName evidence="7">ribulose-phosphate 3-epimerase</fullName>
        <ecNumber evidence="7">5.1.3.1</ecNumber>
    </recommendedName>
</protein>
<dbReference type="InterPro" id="IPR013785">
    <property type="entry name" value="Aldolase_TIM"/>
</dbReference>
<evidence type="ECO:0000256" key="2">
    <source>
        <dbReference type="ARBA" id="ARBA00001936"/>
    </source>
</evidence>
<evidence type="ECO:0000256" key="9">
    <source>
        <dbReference type="ARBA" id="ARBA00023235"/>
    </source>
</evidence>
<comment type="cofactor">
    <cofactor evidence="3">
        <name>Co(2+)</name>
        <dbReference type="ChEBI" id="CHEBI:48828"/>
    </cofactor>
</comment>
<comment type="cofactor">
    <cofactor evidence="2">
        <name>Mn(2+)</name>
        <dbReference type="ChEBI" id="CHEBI:29035"/>
    </cofactor>
</comment>
<evidence type="ECO:0000256" key="6">
    <source>
        <dbReference type="ARBA" id="ARBA00009541"/>
    </source>
</evidence>
<dbReference type="PANTHER" id="PTHR11749">
    <property type="entry name" value="RIBULOSE-5-PHOSPHATE-3-EPIMERASE"/>
    <property type="match status" value="1"/>
</dbReference>
<keyword evidence="11" id="KW-1185">Reference proteome</keyword>
<evidence type="ECO:0000313" key="10">
    <source>
        <dbReference type="EMBL" id="GMI23766.1"/>
    </source>
</evidence>
<name>A0ABQ6MCG8_9STRA</name>
<evidence type="ECO:0000256" key="1">
    <source>
        <dbReference type="ARBA" id="ARBA00001782"/>
    </source>
</evidence>
<dbReference type="PROSITE" id="PS01086">
    <property type="entry name" value="RIBUL_P_3_EPIMER_2"/>
    <property type="match status" value="1"/>
</dbReference>
<keyword evidence="8" id="KW-0479">Metal-binding</keyword>
<comment type="catalytic activity">
    <reaction evidence="1">
        <text>D-ribulose 5-phosphate = D-xylulose 5-phosphate</text>
        <dbReference type="Rhea" id="RHEA:13677"/>
        <dbReference type="ChEBI" id="CHEBI:57737"/>
        <dbReference type="ChEBI" id="CHEBI:58121"/>
        <dbReference type="EC" id="5.1.3.1"/>
    </reaction>
</comment>
<dbReference type="NCBIfam" id="NF004076">
    <property type="entry name" value="PRK05581.1-4"/>
    <property type="match status" value="1"/>
</dbReference>
<dbReference type="HAMAP" id="MF_02227">
    <property type="entry name" value="RPE"/>
    <property type="match status" value="1"/>
</dbReference>
<evidence type="ECO:0000256" key="4">
    <source>
        <dbReference type="ARBA" id="ARBA00001947"/>
    </source>
</evidence>
<comment type="cofactor">
    <cofactor evidence="4">
        <name>Zn(2+)</name>
        <dbReference type="ChEBI" id="CHEBI:29105"/>
    </cofactor>
</comment>
<gene>
    <name evidence="10" type="ORF">TeGR_g12169</name>
</gene>
<comment type="similarity">
    <text evidence="6">Belongs to the ribulose-phosphate 3-epimerase family.</text>
</comment>
<reference evidence="10 11" key="1">
    <citation type="journal article" date="2023" name="Commun. Biol.">
        <title>Genome analysis of Parmales, the sister group of diatoms, reveals the evolutionary specialization of diatoms from phago-mixotrophs to photoautotrophs.</title>
        <authorList>
            <person name="Ban H."/>
            <person name="Sato S."/>
            <person name="Yoshikawa S."/>
            <person name="Yamada K."/>
            <person name="Nakamura Y."/>
            <person name="Ichinomiya M."/>
            <person name="Sato N."/>
            <person name="Blanc-Mathieu R."/>
            <person name="Endo H."/>
            <person name="Kuwata A."/>
            <person name="Ogata H."/>
        </authorList>
    </citation>
    <scope>NUCLEOTIDE SEQUENCE [LARGE SCALE GENOMIC DNA]</scope>
</reference>
<evidence type="ECO:0000256" key="5">
    <source>
        <dbReference type="ARBA" id="ARBA00001954"/>
    </source>
</evidence>
<comment type="caution">
    <text evidence="10">The sequence shown here is derived from an EMBL/GenBank/DDBJ whole genome shotgun (WGS) entry which is preliminary data.</text>
</comment>
<evidence type="ECO:0000256" key="8">
    <source>
        <dbReference type="ARBA" id="ARBA00022723"/>
    </source>
</evidence>
<dbReference type="EC" id="5.1.3.1" evidence="7"/>
<proteinExistence type="inferred from homology"/>
<accession>A0ABQ6MCG8</accession>
<evidence type="ECO:0000256" key="7">
    <source>
        <dbReference type="ARBA" id="ARBA00013188"/>
    </source>
</evidence>
<dbReference type="Gene3D" id="3.20.20.70">
    <property type="entry name" value="Aldolase class I"/>
    <property type="match status" value="1"/>
</dbReference>
<comment type="cofactor">
    <cofactor evidence="5">
        <name>Fe(2+)</name>
        <dbReference type="ChEBI" id="CHEBI:29033"/>
    </cofactor>
</comment>
<dbReference type="Pfam" id="PF00834">
    <property type="entry name" value="Ribul_P_3_epim"/>
    <property type="match status" value="1"/>
</dbReference>
<dbReference type="SUPFAM" id="SSF51366">
    <property type="entry name" value="Ribulose-phoshate binding barrel"/>
    <property type="match status" value="1"/>
</dbReference>
<dbReference type="InterPro" id="IPR011060">
    <property type="entry name" value="RibuloseP-bd_barrel"/>
</dbReference>
<dbReference type="EMBL" id="BRYB01000137">
    <property type="protein sequence ID" value="GMI23766.1"/>
    <property type="molecule type" value="Genomic_DNA"/>
</dbReference>
<sequence length="277" mass="28777">MSAAPPPSCAAHCACCRIAPSMLASDLSSLYSEASSILAAGADELHLDVMDGHFVPNITWGSPVLASLRKRLGGEAYFDCHMMVAKPSQWVEDVGKAGGSRYCFHVEALAGDPLDFPALCALIRGAGMEVGVAIKPGTPASAVLDFVSLVDMVLVMTVEPGFGGQKFMPHCLPKVLELRTKFPGLDIEVDGGLSPSTVDAAAAAGANIIVAGSACFKPGANRPEVVATLRRSVEALGNGREGGELTEMPRKRCPVPHVQMGAVAAMFAVGLARGMMK</sequence>
<evidence type="ECO:0000313" key="11">
    <source>
        <dbReference type="Proteomes" id="UP001165060"/>
    </source>
</evidence>
<dbReference type="Proteomes" id="UP001165060">
    <property type="component" value="Unassembled WGS sequence"/>
</dbReference>
<dbReference type="PROSITE" id="PS01085">
    <property type="entry name" value="RIBUL_P_3_EPIMER_1"/>
    <property type="match status" value="1"/>
</dbReference>
<evidence type="ECO:0000256" key="3">
    <source>
        <dbReference type="ARBA" id="ARBA00001941"/>
    </source>
</evidence>
<organism evidence="10 11">
    <name type="scientific">Tetraparma gracilis</name>
    <dbReference type="NCBI Taxonomy" id="2962635"/>
    <lineage>
        <taxon>Eukaryota</taxon>
        <taxon>Sar</taxon>
        <taxon>Stramenopiles</taxon>
        <taxon>Ochrophyta</taxon>
        <taxon>Bolidophyceae</taxon>
        <taxon>Parmales</taxon>
        <taxon>Triparmaceae</taxon>
        <taxon>Tetraparma</taxon>
    </lineage>
</organism>
<dbReference type="CDD" id="cd00429">
    <property type="entry name" value="RPE"/>
    <property type="match status" value="1"/>
</dbReference>
<dbReference type="InterPro" id="IPR000056">
    <property type="entry name" value="Ribul_P_3_epim-like"/>
</dbReference>
<dbReference type="InterPro" id="IPR026019">
    <property type="entry name" value="Ribul_P_3_epim"/>
</dbReference>